<dbReference type="RefSeq" id="WP_085489515.1">
    <property type="nucleotide sequence ID" value="NZ_FXAT01000017.1"/>
</dbReference>
<feature type="transmembrane region" description="Helical" evidence="6">
    <location>
        <begin position="43"/>
        <end position="69"/>
    </location>
</feature>
<dbReference type="PROSITE" id="PS00216">
    <property type="entry name" value="SUGAR_TRANSPORT_1"/>
    <property type="match status" value="1"/>
</dbReference>
<evidence type="ECO:0000256" key="1">
    <source>
        <dbReference type="ARBA" id="ARBA00004141"/>
    </source>
</evidence>
<keyword evidence="8" id="KW-0762">Sugar transport</keyword>
<evidence type="ECO:0000313" key="8">
    <source>
        <dbReference type="EMBL" id="SMG60706.1"/>
    </source>
</evidence>
<feature type="transmembrane region" description="Helical" evidence="6">
    <location>
        <begin position="174"/>
        <end position="195"/>
    </location>
</feature>
<dbReference type="PROSITE" id="PS50850">
    <property type="entry name" value="MFS"/>
    <property type="match status" value="1"/>
</dbReference>
<dbReference type="GO" id="GO:0005886">
    <property type="term" value="C:plasma membrane"/>
    <property type="evidence" value="ECO:0007669"/>
    <property type="project" value="TreeGrafter"/>
</dbReference>
<feature type="transmembrane region" description="Helical" evidence="6">
    <location>
        <begin position="115"/>
        <end position="134"/>
    </location>
</feature>
<name>A0A1X7M3D9_9BURK</name>
<evidence type="ECO:0000256" key="6">
    <source>
        <dbReference type="SAM" id="Phobius"/>
    </source>
</evidence>
<protein>
    <submittedName>
        <fullName evidence="8">Sugar transporter</fullName>
    </submittedName>
</protein>
<dbReference type="OrthoDB" id="9787026at2"/>
<keyword evidence="3 6" id="KW-1133">Transmembrane helix</keyword>
<keyword evidence="2 6" id="KW-0812">Transmembrane</keyword>
<keyword evidence="9" id="KW-1185">Reference proteome</keyword>
<feature type="transmembrane region" description="Helical" evidence="6">
    <location>
        <begin position="436"/>
        <end position="454"/>
    </location>
</feature>
<feature type="transmembrane region" description="Helical" evidence="6">
    <location>
        <begin position="275"/>
        <end position="292"/>
    </location>
</feature>
<evidence type="ECO:0000256" key="5">
    <source>
        <dbReference type="SAM" id="MobiDB-lite"/>
    </source>
</evidence>
<sequence>MQHPESNAGPGASGMTPSVAARQSDTTATQPWYRALNRQQWNALFASNLGWLFDGYETYALILTVGIALRQLLDTSLSAQIPWYAGLVIALTVLGWGIGGLIGGVLADYIGRKRTMLFAILAYSLTTGLSAFAWSWESFAILRFVVGLAMGSEWATGTAMTAELWPDEHRGKGAGLMQCGLGIGFFVASLVWLFVSETGDHAWRYMYLIGVLPGFVTLWMRSGIPESEQWEHVNRERRKTRALKREGGVLTEHQQALTRFTLVDLFASPALRRRTLFAVLMCLATTLGWYGISSWVPPYIGSVAAHSGLSAARYAGFAGMTYNLGAITGYIVFGFCADAIGRKRMTLLFFCMTFIITPVLFKLTHRVDILLVVAGVSGFFSLGQFAWMPTWLPELYPTRVRATAIAFCFNVPRFLAWTGPLVAGTLIAHFGDYGRAAMIVNAVYVLGIVLSPLLPETRGKPLPEDV</sequence>
<dbReference type="EMBL" id="FXAT01000017">
    <property type="protein sequence ID" value="SMG60706.1"/>
    <property type="molecule type" value="Genomic_DNA"/>
</dbReference>
<feature type="domain" description="Major facilitator superfamily (MFS) profile" evidence="7">
    <location>
        <begin position="43"/>
        <end position="459"/>
    </location>
</feature>
<dbReference type="Pfam" id="PF07690">
    <property type="entry name" value="MFS_1"/>
    <property type="match status" value="1"/>
</dbReference>
<keyword evidence="4 6" id="KW-0472">Membrane</keyword>
<dbReference type="Gene3D" id="1.20.1250.20">
    <property type="entry name" value="MFS general substrate transporter like domains"/>
    <property type="match status" value="1"/>
</dbReference>
<dbReference type="STRING" id="1515439.SAMN06265784_11776"/>
<dbReference type="InterPro" id="IPR011701">
    <property type="entry name" value="MFS"/>
</dbReference>
<dbReference type="InterPro" id="IPR020846">
    <property type="entry name" value="MFS_dom"/>
</dbReference>
<evidence type="ECO:0000256" key="4">
    <source>
        <dbReference type="ARBA" id="ARBA00023136"/>
    </source>
</evidence>
<feature type="transmembrane region" description="Helical" evidence="6">
    <location>
        <begin position="345"/>
        <end position="363"/>
    </location>
</feature>
<evidence type="ECO:0000259" key="7">
    <source>
        <dbReference type="PROSITE" id="PS50850"/>
    </source>
</evidence>
<dbReference type="GO" id="GO:0046943">
    <property type="term" value="F:carboxylic acid transmembrane transporter activity"/>
    <property type="evidence" value="ECO:0007669"/>
    <property type="project" value="TreeGrafter"/>
</dbReference>
<dbReference type="InterPro" id="IPR036259">
    <property type="entry name" value="MFS_trans_sf"/>
</dbReference>
<evidence type="ECO:0000313" key="9">
    <source>
        <dbReference type="Proteomes" id="UP000193228"/>
    </source>
</evidence>
<feature type="region of interest" description="Disordered" evidence="5">
    <location>
        <begin position="1"/>
        <end position="20"/>
    </location>
</feature>
<feature type="transmembrane region" description="Helical" evidence="6">
    <location>
        <begin position="369"/>
        <end position="392"/>
    </location>
</feature>
<feature type="transmembrane region" description="Helical" evidence="6">
    <location>
        <begin position="312"/>
        <end position="333"/>
    </location>
</feature>
<gene>
    <name evidence="8" type="ORF">SAMN06265784_11776</name>
</gene>
<comment type="subcellular location">
    <subcellularLocation>
        <location evidence="1">Membrane</location>
        <topology evidence="1">Multi-pass membrane protein</topology>
    </subcellularLocation>
</comment>
<evidence type="ECO:0000256" key="2">
    <source>
        <dbReference type="ARBA" id="ARBA00022692"/>
    </source>
</evidence>
<dbReference type="SUPFAM" id="SSF103473">
    <property type="entry name" value="MFS general substrate transporter"/>
    <property type="match status" value="1"/>
</dbReference>
<dbReference type="AlphaFoldDB" id="A0A1X7M3D9"/>
<dbReference type="PANTHER" id="PTHR23508">
    <property type="entry name" value="CARBOXYLIC ACID TRANSPORTER PROTEIN HOMOLOG"/>
    <property type="match status" value="1"/>
</dbReference>
<dbReference type="InterPro" id="IPR005829">
    <property type="entry name" value="Sugar_transporter_CS"/>
</dbReference>
<accession>A0A1X7M3D9</accession>
<organism evidence="8 9">
    <name type="scientific">Paraburkholderia susongensis</name>
    <dbReference type="NCBI Taxonomy" id="1515439"/>
    <lineage>
        <taxon>Bacteria</taxon>
        <taxon>Pseudomonadati</taxon>
        <taxon>Pseudomonadota</taxon>
        <taxon>Betaproteobacteria</taxon>
        <taxon>Burkholderiales</taxon>
        <taxon>Burkholderiaceae</taxon>
        <taxon>Paraburkholderia</taxon>
    </lineage>
</organism>
<feature type="transmembrane region" description="Helical" evidence="6">
    <location>
        <begin position="81"/>
        <end position="103"/>
    </location>
</feature>
<dbReference type="Proteomes" id="UP000193228">
    <property type="component" value="Unassembled WGS sequence"/>
</dbReference>
<proteinExistence type="predicted"/>
<feature type="transmembrane region" description="Helical" evidence="6">
    <location>
        <begin position="404"/>
        <end position="430"/>
    </location>
</feature>
<dbReference type="PANTHER" id="PTHR23508:SF10">
    <property type="entry name" value="CARBOXYLIC ACID TRANSPORTER PROTEIN HOMOLOG"/>
    <property type="match status" value="1"/>
</dbReference>
<keyword evidence="8" id="KW-0813">Transport</keyword>
<evidence type="ECO:0000256" key="3">
    <source>
        <dbReference type="ARBA" id="ARBA00022989"/>
    </source>
</evidence>
<reference evidence="9" key="1">
    <citation type="submission" date="2017-04" db="EMBL/GenBank/DDBJ databases">
        <authorList>
            <person name="Varghese N."/>
            <person name="Submissions S."/>
        </authorList>
    </citation>
    <scope>NUCLEOTIDE SEQUENCE [LARGE SCALE GENOMIC DNA]</scope>
    <source>
        <strain evidence="9">LMG 29540</strain>
    </source>
</reference>